<dbReference type="EMBL" id="MCRJ01000095">
    <property type="protein sequence ID" value="ODN69360.1"/>
    <property type="molecule type" value="Genomic_DNA"/>
</dbReference>
<dbReference type="Pfam" id="PF01636">
    <property type="entry name" value="APH"/>
    <property type="match status" value="1"/>
</dbReference>
<protein>
    <submittedName>
        <fullName evidence="3">Phosphotransferase enzyme family protein</fullName>
    </submittedName>
</protein>
<evidence type="ECO:0000256" key="1">
    <source>
        <dbReference type="SAM" id="MobiDB-lite"/>
    </source>
</evidence>
<keyword evidence="3" id="KW-0808">Transferase</keyword>
<dbReference type="InterPro" id="IPR002575">
    <property type="entry name" value="Aminoglycoside_PTrfase"/>
</dbReference>
<dbReference type="Gene3D" id="3.90.1200.10">
    <property type="match status" value="1"/>
</dbReference>
<dbReference type="SUPFAM" id="SSF56112">
    <property type="entry name" value="Protein kinase-like (PK-like)"/>
    <property type="match status" value="1"/>
</dbReference>
<sequence length="382" mass="40787">MALVEWPDRAGDEIPADALTLTLALGDDPTARLAYLSGDPDAWRDRLARSFRVRRLLDAAGLGGASRRFLQGDASSRSYERIRARDKPAVLMNWPEPPRGALLPDGRTYAEVAHIQTSLAAFLAVAETLRARGFVAPGFLAGDREARLLLLTDLGAEGIVAGGAPIAARYLASAEVLADLHGEDLPDTVDAGDLFGDGSPVVHSLPAYDRAALEIELSLNPQWWVPHVTGRPADPDWIGEFRVLCDPLLAALGRAETSWTLRDVHSPNLIWQPGETGRRRVGFVDVQDAMIGPAAYDLASLVFARASMCPRRSRTISSPPISPRGGRRIRTSTRAPSSTPSGSRPPSATSRSSAALPGSPAATASRPIWPMCRASGATSTGR</sequence>
<dbReference type="GO" id="GO:0016740">
    <property type="term" value="F:transferase activity"/>
    <property type="evidence" value="ECO:0007669"/>
    <property type="project" value="UniProtKB-KW"/>
</dbReference>
<proteinExistence type="predicted"/>
<keyword evidence="4" id="KW-1185">Reference proteome</keyword>
<evidence type="ECO:0000313" key="3">
    <source>
        <dbReference type="EMBL" id="ODN69360.1"/>
    </source>
</evidence>
<feature type="compositionally biased region" description="Low complexity" evidence="1">
    <location>
        <begin position="332"/>
        <end position="355"/>
    </location>
</feature>
<dbReference type="Gene3D" id="3.30.200.20">
    <property type="entry name" value="Phosphorylase Kinase, domain 1"/>
    <property type="match status" value="1"/>
</dbReference>
<dbReference type="AlphaFoldDB" id="A0A1E3GZ71"/>
<organism evidence="3 4">
    <name type="scientific">Methylobrevis pamukkalensis</name>
    <dbReference type="NCBI Taxonomy" id="1439726"/>
    <lineage>
        <taxon>Bacteria</taxon>
        <taxon>Pseudomonadati</taxon>
        <taxon>Pseudomonadota</taxon>
        <taxon>Alphaproteobacteria</taxon>
        <taxon>Hyphomicrobiales</taxon>
        <taxon>Pleomorphomonadaceae</taxon>
        <taxon>Methylobrevis</taxon>
    </lineage>
</organism>
<gene>
    <name evidence="3" type="ORF">A6302_03344</name>
</gene>
<feature type="domain" description="Aminoglycoside phosphotransferase" evidence="2">
    <location>
        <begin position="68"/>
        <end position="302"/>
    </location>
</feature>
<dbReference type="Proteomes" id="UP000094622">
    <property type="component" value="Unassembled WGS sequence"/>
</dbReference>
<reference evidence="3 4" key="1">
    <citation type="submission" date="2016-07" db="EMBL/GenBank/DDBJ databases">
        <title>Draft Genome Sequence of Methylobrevis pamukkalensis PK2.</title>
        <authorList>
            <person name="Vasilenko O.V."/>
            <person name="Doronina N.V."/>
            <person name="Shmareva M.N."/>
            <person name="Tarlachkov S.V."/>
            <person name="Mustakhimov I."/>
            <person name="Trotsenko Y.A."/>
        </authorList>
    </citation>
    <scope>NUCLEOTIDE SEQUENCE [LARGE SCALE GENOMIC DNA]</scope>
    <source>
        <strain evidence="3 4">PK2</strain>
    </source>
</reference>
<evidence type="ECO:0000313" key="4">
    <source>
        <dbReference type="Proteomes" id="UP000094622"/>
    </source>
</evidence>
<feature type="region of interest" description="Disordered" evidence="1">
    <location>
        <begin position="312"/>
        <end position="382"/>
    </location>
</feature>
<evidence type="ECO:0000259" key="2">
    <source>
        <dbReference type="Pfam" id="PF01636"/>
    </source>
</evidence>
<accession>A0A1E3GZ71</accession>
<dbReference type="InterPro" id="IPR011009">
    <property type="entry name" value="Kinase-like_dom_sf"/>
</dbReference>
<name>A0A1E3GZ71_9HYPH</name>
<comment type="caution">
    <text evidence="3">The sequence shown here is derived from an EMBL/GenBank/DDBJ whole genome shotgun (WGS) entry which is preliminary data.</text>
</comment>